<comment type="similarity">
    <text evidence="6 7">Belongs to the imidazoleglycerol-phosphate dehydratase family.</text>
</comment>
<evidence type="ECO:0000256" key="7">
    <source>
        <dbReference type="RuleBase" id="RU000599"/>
    </source>
</evidence>
<dbReference type="RefSeq" id="WP_013779916.1">
    <property type="nucleotide sequence ID" value="NC_015520.1"/>
</dbReference>
<accession>F3ZX34</accession>
<protein>
    <recommendedName>
        <fullName evidence="2 6">Imidazoleglycerol-phosphate dehydratase</fullName>
        <shortName evidence="6">IGPD</shortName>
        <ecNumber evidence="6 7">4.2.1.19</ecNumber>
    </recommendedName>
</protein>
<keyword evidence="6" id="KW-0963">Cytoplasm</keyword>
<dbReference type="HAMAP" id="MF_00076">
    <property type="entry name" value="HisB"/>
    <property type="match status" value="1"/>
</dbReference>
<dbReference type="FunFam" id="3.30.230.40:FF:000003">
    <property type="entry name" value="Imidazoleglycerol-phosphate dehydratase HisB"/>
    <property type="match status" value="1"/>
</dbReference>
<evidence type="ECO:0000256" key="4">
    <source>
        <dbReference type="ARBA" id="ARBA00023102"/>
    </source>
</evidence>
<keyword evidence="5 6" id="KW-0456">Lyase</keyword>
<evidence type="ECO:0000256" key="2">
    <source>
        <dbReference type="ARBA" id="ARBA00016664"/>
    </source>
</evidence>
<dbReference type="EMBL" id="CP002360">
    <property type="protein sequence ID" value="AEE95483.1"/>
    <property type="molecule type" value="Genomic_DNA"/>
</dbReference>
<name>F3ZX34_MAHA5</name>
<dbReference type="InterPro" id="IPR038494">
    <property type="entry name" value="IGPD_sf"/>
</dbReference>
<dbReference type="PANTHER" id="PTHR23133">
    <property type="entry name" value="IMIDAZOLEGLYCEROL-PHOSPHATE DEHYDRATASE HIS7"/>
    <property type="match status" value="1"/>
</dbReference>
<dbReference type="InterPro" id="IPR000807">
    <property type="entry name" value="ImidazoleglycerolP_deHydtase"/>
</dbReference>
<dbReference type="NCBIfam" id="NF002114">
    <property type="entry name" value="PRK00951.2-4"/>
    <property type="match status" value="1"/>
</dbReference>
<sequence>MMEVQRIGEVTRRTAETDIHVKWVLDGAGTARVDTGIGFLDHMLTLMAKHGLFDIEVSCKGDLYVDGHHSVEDIGICMGLAFARAIGDKAGIKRFGTFYVPMDEALVMVSLDISGRPYLHYDVALDVPSIGHMDAQLFEEFFRALAFNAGITLHINCLYGRNAHHIIEAAFKALGRALDAAAGKDPRIKGVPSTKGVL</sequence>
<evidence type="ECO:0000256" key="5">
    <source>
        <dbReference type="ARBA" id="ARBA00023239"/>
    </source>
</evidence>
<keyword evidence="9" id="KW-1185">Reference proteome</keyword>
<evidence type="ECO:0000256" key="1">
    <source>
        <dbReference type="ARBA" id="ARBA00005047"/>
    </source>
</evidence>
<evidence type="ECO:0000313" key="8">
    <source>
        <dbReference type="EMBL" id="AEE95483.1"/>
    </source>
</evidence>
<evidence type="ECO:0000256" key="3">
    <source>
        <dbReference type="ARBA" id="ARBA00022605"/>
    </source>
</evidence>
<dbReference type="PROSITE" id="PS00955">
    <property type="entry name" value="IGP_DEHYDRATASE_2"/>
    <property type="match status" value="1"/>
</dbReference>
<comment type="catalytic activity">
    <reaction evidence="6 7">
        <text>D-erythro-1-(imidazol-4-yl)glycerol 3-phosphate = 3-(imidazol-4-yl)-2-oxopropyl phosphate + H2O</text>
        <dbReference type="Rhea" id="RHEA:11040"/>
        <dbReference type="ChEBI" id="CHEBI:15377"/>
        <dbReference type="ChEBI" id="CHEBI:57766"/>
        <dbReference type="ChEBI" id="CHEBI:58278"/>
        <dbReference type="EC" id="4.2.1.19"/>
    </reaction>
</comment>
<keyword evidence="3 6" id="KW-0028">Amino-acid biosynthesis</keyword>
<dbReference type="GO" id="GO:0005737">
    <property type="term" value="C:cytoplasm"/>
    <property type="evidence" value="ECO:0007669"/>
    <property type="project" value="UniProtKB-SubCell"/>
</dbReference>
<dbReference type="eggNOG" id="COG0131">
    <property type="taxonomic scope" value="Bacteria"/>
</dbReference>
<dbReference type="EC" id="4.2.1.19" evidence="6 7"/>
<proteinExistence type="inferred from homology"/>
<organism evidence="8 9">
    <name type="scientific">Mahella australiensis (strain DSM 15567 / CIP 107919 / 50-1 BON)</name>
    <dbReference type="NCBI Taxonomy" id="697281"/>
    <lineage>
        <taxon>Bacteria</taxon>
        <taxon>Bacillati</taxon>
        <taxon>Bacillota</taxon>
        <taxon>Clostridia</taxon>
        <taxon>Thermoanaerobacterales</taxon>
        <taxon>Thermoanaerobacterales Family IV. Incertae Sedis</taxon>
        <taxon>Mahella</taxon>
    </lineage>
</organism>
<reference evidence="8 9" key="2">
    <citation type="journal article" date="2011" name="Stand. Genomic Sci.">
        <title>Complete genome sequence of Mahella australiensis type strain (50-1 BON).</title>
        <authorList>
            <person name="Sikorski J."/>
            <person name="Teshima H."/>
            <person name="Nolan M."/>
            <person name="Lucas S."/>
            <person name="Hammon N."/>
            <person name="Deshpande S."/>
            <person name="Cheng J.F."/>
            <person name="Pitluck S."/>
            <person name="Liolios K."/>
            <person name="Pagani I."/>
            <person name="Ivanova N."/>
            <person name="Huntemann M."/>
            <person name="Mavromatis K."/>
            <person name="Ovchinikova G."/>
            <person name="Pati A."/>
            <person name="Tapia R."/>
            <person name="Han C."/>
            <person name="Goodwin L."/>
            <person name="Chen A."/>
            <person name="Palaniappan K."/>
            <person name="Land M."/>
            <person name="Hauser L."/>
            <person name="Ngatchou-Djao O.D."/>
            <person name="Rohde M."/>
            <person name="Pukall R."/>
            <person name="Spring S."/>
            <person name="Abt B."/>
            <person name="Goker M."/>
            <person name="Detter J.C."/>
            <person name="Woyke T."/>
            <person name="Bristow J."/>
            <person name="Markowitz V."/>
            <person name="Hugenholtz P."/>
            <person name="Eisen J.A."/>
            <person name="Kyrpides N.C."/>
            <person name="Klenk H.P."/>
            <person name="Lapidus A."/>
        </authorList>
    </citation>
    <scope>NUCLEOTIDE SEQUENCE [LARGE SCALE GENOMIC DNA]</scope>
    <source>
        <strain evidence="9">DSM 15567 / CIP 107919 / 50-1 BON</strain>
    </source>
</reference>
<reference evidence="9" key="1">
    <citation type="submission" date="2010-11" db="EMBL/GenBank/DDBJ databases">
        <title>The complete genome of Mahella australiensis DSM 15567.</title>
        <authorList>
            <consortium name="US DOE Joint Genome Institute (JGI-PGF)"/>
            <person name="Lucas S."/>
            <person name="Copeland A."/>
            <person name="Lapidus A."/>
            <person name="Bruce D."/>
            <person name="Goodwin L."/>
            <person name="Pitluck S."/>
            <person name="Kyrpides N."/>
            <person name="Mavromatis K."/>
            <person name="Pagani I."/>
            <person name="Ivanova N."/>
            <person name="Teshima H."/>
            <person name="Brettin T."/>
            <person name="Detter J.C."/>
            <person name="Han C."/>
            <person name="Tapia R."/>
            <person name="Land M."/>
            <person name="Hauser L."/>
            <person name="Markowitz V."/>
            <person name="Cheng J.-F."/>
            <person name="Hugenholtz P."/>
            <person name="Woyke T."/>
            <person name="Wu D."/>
            <person name="Spring S."/>
            <person name="Pukall R."/>
            <person name="Steenblock K."/>
            <person name="Schneider S."/>
            <person name="Klenk H.-P."/>
            <person name="Eisen J.A."/>
        </authorList>
    </citation>
    <scope>NUCLEOTIDE SEQUENCE [LARGE SCALE GENOMIC DNA]</scope>
    <source>
        <strain evidence="9">DSM 15567 / CIP 107919 / 50-1 BON</strain>
    </source>
</reference>
<keyword evidence="4 6" id="KW-0368">Histidine biosynthesis</keyword>
<comment type="subcellular location">
    <subcellularLocation>
        <location evidence="6 7">Cytoplasm</location>
    </subcellularLocation>
</comment>
<evidence type="ECO:0000313" key="9">
    <source>
        <dbReference type="Proteomes" id="UP000008457"/>
    </source>
</evidence>
<dbReference type="AlphaFoldDB" id="F3ZX34"/>
<dbReference type="GO" id="GO:0000105">
    <property type="term" value="P:L-histidine biosynthetic process"/>
    <property type="evidence" value="ECO:0007669"/>
    <property type="project" value="UniProtKB-UniRule"/>
</dbReference>
<dbReference type="Proteomes" id="UP000008457">
    <property type="component" value="Chromosome"/>
</dbReference>
<dbReference type="InterPro" id="IPR020565">
    <property type="entry name" value="ImidazoleglycerP_deHydtase_CS"/>
</dbReference>
<dbReference type="Pfam" id="PF00475">
    <property type="entry name" value="IGPD"/>
    <property type="match status" value="1"/>
</dbReference>
<dbReference type="Gene3D" id="3.30.230.40">
    <property type="entry name" value="Imidazole glycerol phosphate dehydratase, domain 1"/>
    <property type="match status" value="2"/>
</dbReference>
<dbReference type="PROSITE" id="PS00954">
    <property type="entry name" value="IGP_DEHYDRATASE_1"/>
    <property type="match status" value="1"/>
</dbReference>
<dbReference type="FunFam" id="3.30.230.40:FF:000001">
    <property type="entry name" value="Imidazoleglycerol-phosphate dehydratase HisB"/>
    <property type="match status" value="1"/>
</dbReference>
<comment type="pathway">
    <text evidence="1 6 7">Amino-acid biosynthesis; L-histidine biosynthesis; L-histidine from 5-phospho-alpha-D-ribose 1-diphosphate: step 6/9.</text>
</comment>
<dbReference type="HOGENOM" id="CLU_044308_2_0_9"/>
<dbReference type="SUPFAM" id="SSF54211">
    <property type="entry name" value="Ribosomal protein S5 domain 2-like"/>
    <property type="match status" value="2"/>
</dbReference>
<dbReference type="NCBIfam" id="NF002111">
    <property type="entry name" value="PRK00951.2-1"/>
    <property type="match status" value="1"/>
</dbReference>
<gene>
    <name evidence="6" type="primary">hisB</name>
    <name evidence="8" type="ordered locus">Mahau_0266</name>
</gene>
<dbReference type="UniPathway" id="UPA00031">
    <property type="reaction ID" value="UER00011"/>
</dbReference>
<dbReference type="InterPro" id="IPR020568">
    <property type="entry name" value="Ribosomal_Su5_D2-typ_SF"/>
</dbReference>
<dbReference type="STRING" id="697281.Mahau_0266"/>
<dbReference type="PANTHER" id="PTHR23133:SF2">
    <property type="entry name" value="IMIDAZOLEGLYCEROL-PHOSPHATE DEHYDRATASE"/>
    <property type="match status" value="1"/>
</dbReference>
<dbReference type="KEGG" id="mas:Mahau_0266"/>
<evidence type="ECO:0000256" key="6">
    <source>
        <dbReference type="HAMAP-Rule" id="MF_00076"/>
    </source>
</evidence>
<dbReference type="CDD" id="cd07914">
    <property type="entry name" value="IGPD"/>
    <property type="match status" value="1"/>
</dbReference>
<dbReference type="GO" id="GO:0004424">
    <property type="term" value="F:imidazoleglycerol-phosphate dehydratase activity"/>
    <property type="evidence" value="ECO:0007669"/>
    <property type="project" value="UniProtKB-UniRule"/>
</dbReference>